<protein>
    <submittedName>
        <fullName evidence="1">Uncharacterized protein</fullName>
    </submittedName>
</protein>
<dbReference type="EMBL" id="RBNI01010187">
    <property type="protein sequence ID" value="RUP43845.1"/>
    <property type="molecule type" value="Genomic_DNA"/>
</dbReference>
<proteinExistence type="predicted"/>
<keyword evidence="2" id="KW-1185">Reference proteome</keyword>
<dbReference type="Proteomes" id="UP000268093">
    <property type="component" value="Unassembled WGS sequence"/>
</dbReference>
<gene>
    <name evidence="1" type="ORF">BC936DRAFT_136644</name>
</gene>
<accession>A0A433CZ38</accession>
<evidence type="ECO:0000313" key="2">
    <source>
        <dbReference type="Proteomes" id="UP000268093"/>
    </source>
</evidence>
<dbReference type="AlphaFoldDB" id="A0A433CZ38"/>
<organism evidence="1 2">
    <name type="scientific">Jimgerdemannia flammicorona</name>
    <dbReference type="NCBI Taxonomy" id="994334"/>
    <lineage>
        <taxon>Eukaryota</taxon>
        <taxon>Fungi</taxon>
        <taxon>Fungi incertae sedis</taxon>
        <taxon>Mucoromycota</taxon>
        <taxon>Mucoromycotina</taxon>
        <taxon>Endogonomycetes</taxon>
        <taxon>Endogonales</taxon>
        <taxon>Endogonaceae</taxon>
        <taxon>Jimgerdemannia</taxon>
    </lineage>
</organism>
<sequence length="93" mass="10708">MVLNREVLCDAHKLAFPCGVFPSAGGSIWREIFTCGRSSLYDGSFQSPRVFAFPIQGFCNLQNQMIMRQYQFRDEQGKIRHGIRKETPAPHMR</sequence>
<reference evidence="1 2" key="1">
    <citation type="journal article" date="2018" name="New Phytol.">
        <title>Phylogenomics of Endogonaceae and evolution of mycorrhizas within Mucoromycota.</title>
        <authorList>
            <person name="Chang Y."/>
            <person name="Desiro A."/>
            <person name="Na H."/>
            <person name="Sandor L."/>
            <person name="Lipzen A."/>
            <person name="Clum A."/>
            <person name="Barry K."/>
            <person name="Grigoriev I.V."/>
            <person name="Martin F.M."/>
            <person name="Stajich J.E."/>
            <person name="Smith M.E."/>
            <person name="Bonito G."/>
            <person name="Spatafora J.W."/>
        </authorList>
    </citation>
    <scope>NUCLEOTIDE SEQUENCE [LARGE SCALE GENOMIC DNA]</scope>
    <source>
        <strain evidence="1 2">GMNB39</strain>
    </source>
</reference>
<comment type="caution">
    <text evidence="1">The sequence shown here is derived from an EMBL/GenBank/DDBJ whole genome shotgun (WGS) entry which is preliminary data.</text>
</comment>
<evidence type="ECO:0000313" key="1">
    <source>
        <dbReference type="EMBL" id="RUP43845.1"/>
    </source>
</evidence>
<name>A0A433CZ38_9FUNG</name>